<evidence type="ECO:0000256" key="2">
    <source>
        <dbReference type="ARBA" id="ARBA00022516"/>
    </source>
</evidence>
<keyword evidence="5" id="KW-0012">Acyltransferase</keyword>
<evidence type="ECO:0000256" key="6">
    <source>
        <dbReference type="ARBA" id="ARBA00038095"/>
    </source>
</evidence>
<gene>
    <name evidence="11" type="ORF">APT59_03545</name>
</gene>
<dbReference type="InterPro" id="IPR052351">
    <property type="entry name" value="Ornithine_N-alpha-AT"/>
</dbReference>
<comment type="similarity">
    <text evidence="6">Belongs to the acetyltransferase family. OlsB subfamily.</text>
</comment>
<keyword evidence="3" id="KW-0808">Transferase</keyword>
<comment type="pathway">
    <text evidence="1">Lipid metabolism.</text>
</comment>
<evidence type="ECO:0000256" key="5">
    <source>
        <dbReference type="ARBA" id="ARBA00023315"/>
    </source>
</evidence>
<proteinExistence type="inferred from homology"/>
<dbReference type="SUPFAM" id="SSF55729">
    <property type="entry name" value="Acyl-CoA N-acyltransferases (Nat)"/>
    <property type="match status" value="1"/>
</dbReference>
<name>A0A0U4WVT5_9PSED</name>
<reference evidence="11 12" key="1">
    <citation type="submission" date="2016-01" db="EMBL/GenBank/DDBJ databases">
        <title>Annotation of Pseudomonas oryzihabitans USDA-ARS-USMARC-56511.</title>
        <authorList>
            <person name="Harhay G.P."/>
            <person name="Harhay D.M."/>
            <person name="Smith T.P.L."/>
            <person name="Bono J.L."/>
            <person name="Heaton M.P."/>
            <person name="Clawson M.L."/>
            <person name="Chitko-Mckown C.G."/>
            <person name="Capik S.F."/>
            <person name="DeDonder K.D."/>
            <person name="Apley M.D."/>
            <person name="Lubbers B.V."/>
            <person name="White B.J."/>
            <person name="Larson R.L."/>
        </authorList>
    </citation>
    <scope>NUCLEOTIDE SEQUENCE [LARGE SCALE GENOMIC DNA]</scope>
    <source>
        <strain evidence="11 12">USDA-ARS-USMARC-56511</strain>
    </source>
</reference>
<dbReference type="Pfam" id="PF13444">
    <property type="entry name" value="Acetyltransf_5"/>
    <property type="match status" value="1"/>
</dbReference>
<evidence type="ECO:0000256" key="4">
    <source>
        <dbReference type="ARBA" id="ARBA00023098"/>
    </source>
</evidence>
<dbReference type="RefSeq" id="WP_059313580.1">
    <property type="nucleotide sequence ID" value="NZ_CP013987.1"/>
</dbReference>
<dbReference type="GO" id="GO:0006629">
    <property type="term" value="P:lipid metabolic process"/>
    <property type="evidence" value="ECO:0007669"/>
    <property type="project" value="UniProtKB-KW"/>
</dbReference>
<dbReference type="OrthoDB" id="9787072at2"/>
<keyword evidence="2" id="KW-0444">Lipid biosynthesis</keyword>
<keyword evidence="4" id="KW-0443">Lipid metabolism</keyword>
<dbReference type="PANTHER" id="PTHR37323">
    <property type="entry name" value="GCN5-RELATED N-ACETYLTRANSFERASE"/>
    <property type="match status" value="1"/>
</dbReference>
<dbReference type="InterPro" id="IPR016181">
    <property type="entry name" value="Acyl_CoA_acyltransferase"/>
</dbReference>
<sequence length="242" mass="26376">MPIPVSAPPALRAERLSTAADIRAAQRLRASVFGSTYGVHFADNLDQDAFDAHCLHLGVRDLRNGELIATTRLLDGRRREHLGSLYSESEFQLEGLDTLQGPLLEIGRTCVAPGHRTGAAIALLWAELAEIMACGDYRYLMGCASVPMADGGLQAAALLRQAARDERTPAIRATPRRPLPFVAVPDNLVVQLPPLLKAYLRLGAQVCGAPCWDPEFGVADVFILLKREDLCPRYARHFKAAV</sequence>
<dbReference type="Gene3D" id="3.40.630.30">
    <property type="match status" value="1"/>
</dbReference>
<protein>
    <recommendedName>
        <fullName evidence="8">L-ornithine N(alpha)-acyltransferase</fullName>
        <ecNumber evidence="7">2.3.2.30</ecNumber>
    </recommendedName>
</protein>
<dbReference type="EC" id="2.3.2.30" evidence="7"/>
<dbReference type="PANTHER" id="PTHR37323:SF1">
    <property type="entry name" value="L-ORNITHINE N(ALPHA)-ACYLTRANSFERASE"/>
    <property type="match status" value="1"/>
</dbReference>
<dbReference type="AlphaFoldDB" id="A0A0U4WVT5"/>
<dbReference type="GO" id="GO:0043810">
    <property type="term" value="F:ornithine-acyl [acyl carrier protein] N-acyltransferase activity"/>
    <property type="evidence" value="ECO:0007669"/>
    <property type="project" value="UniProtKB-EC"/>
</dbReference>
<evidence type="ECO:0000256" key="9">
    <source>
        <dbReference type="ARBA" id="ARBA00045724"/>
    </source>
</evidence>
<comment type="catalytic activity">
    <reaction evidence="10">
        <text>a (3R)-hydroxyacyl-[ACP] + L-ornithine = a lyso-ornithine lipid + holo-[ACP] + H(+)</text>
        <dbReference type="Rhea" id="RHEA:20633"/>
        <dbReference type="Rhea" id="RHEA-COMP:9685"/>
        <dbReference type="Rhea" id="RHEA-COMP:9945"/>
        <dbReference type="ChEBI" id="CHEBI:15378"/>
        <dbReference type="ChEBI" id="CHEBI:46911"/>
        <dbReference type="ChEBI" id="CHEBI:64479"/>
        <dbReference type="ChEBI" id="CHEBI:78827"/>
        <dbReference type="ChEBI" id="CHEBI:138482"/>
        <dbReference type="EC" id="2.3.2.30"/>
    </reaction>
    <physiologicalReaction direction="left-to-right" evidence="10">
        <dbReference type="Rhea" id="RHEA:20634"/>
    </physiologicalReaction>
</comment>
<evidence type="ECO:0000313" key="12">
    <source>
        <dbReference type="Proteomes" id="UP000064137"/>
    </source>
</evidence>
<organism evidence="11 12">
    <name type="scientific">Pseudomonas oryzihabitans</name>
    <dbReference type="NCBI Taxonomy" id="47885"/>
    <lineage>
        <taxon>Bacteria</taxon>
        <taxon>Pseudomonadati</taxon>
        <taxon>Pseudomonadota</taxon>
        <taxon>Gammaproteobacteria</taxon>
        <taxon>Pseudomonadales</taxon>
        <taxon>Pseudomonadaceae</taxon>
        <taxon>Pseudomonas</taxon>
    </lineage>
</organism>
<evidence type="ECO:0000256" key="8">
    <source>
        <dbReference type="ARBA" id="ARBA00039866"/>
    </source>
</evidence>
<accession>A0A0U4WVT5</accession>
<comment type="function">
    <text evidence="9">Catalyzes the first step in the biosynthesis of ornithine lipids, which are phosphorus-free membrane lipids. Catalyzes the 3-hydroxyacyl-acyl carrier protein-dependent acylation of ornithine to form lyso-ornithine lipid (LOL).</text>
</comment>
<dbReference type="EMBL" id="CP013987">
    <property type="protein sequence ID" value="ALZ83316.1"/>
    <property type="molecule type" value="Genomic_DNA"/>
</dbReference>
<dbReference type="KEGG" id="por:APT59_03545"/>
<evidence type="ECO:0000313" key="11">
    <source>
        <dbReference type="EMBL" id="ALZ83316.1"/>
    </source>
</evidence>
<evidence type="ECO:0000256" key="10">
    <source>
        <dbReference type="ARBA" id="ARBA00047785"/>
    </source>
</evidence>
<dbReference type="Proteomes" id="UP000064137">
    <property type="component" value="Chromosome"/>
</dbReference>
<evidence type="ECO:0000256" key="1">
    <source>
        <dbReference type="ARBA" id="ARBA00005189"/>
    </source>
</evidence>
<evidence type="ECO:0000256" key="7">
    <source>
        <dbReference type="ARBA" id="ARBA00039058"/>
    </source>
</evidence>
<evidence type="ECO:0000256" key="3">
    <source>
        <dbReference type="ARBA" id="ARBA00022679"/>
    </source>
</evidence>